<proteinExistence type="predicted"/>
<organism evidence="3">
    <name type="scientific">Brugia pahangi</name>
    <name type="common">Filarial nematode worm</name>
    <dbReference type="NCBI Taxonomy" id="6280"/>
    <lineage>
        <taxon>Eukaryota</taxon>
        <taxon>Metazoa</taxon>
        <taxon>Ecdysozoa</taxon>
        <taxon>Nematoda</taxon>
        <taxon>Chromadorea</taxon>
        <taxon>Rhabditida</taxon>
        <taxon>Spirurina</taxon>
        <taxon>Spiruromorpha</taxon>
        <taxon>Filarioidea</taxon>
        <taxon>Onchocercidae</taxon>
        <taxon>Brugia</taxon>
    </lineage>
</organism>
<reference evidence="3" key="1">
    <citation type="submission" date="2017-02" db="UniProtKB">
        <authorList>
            <consortium name="WormBaseParasite"/>
        </authorList>
    </citation>
    <scope>IDENTIFICATION</scope>
</reference>
<dbReference type="AlphaFoldDB" id="A0A0N4TQ72"/>
<accession>A0A0N4TQ72</accession>
<dbReference type="EMBL" id="UZAD01013196">
    <property type="protein sequence ID" value="VDN91878.1"/>
    <property type="molecule type" value="Genomic_DNA"/>
</dbReference>
<evidence type="ECO:0000313" key="3">
    <source>
        <dbReference type="WBParaSite" id="BPAG_0001073001-mRNA-1"/>
    </source>
</evidence>
<dbReference type="Proteomes" id="UP000278627">
    <property type="component" value="Unassembled WGS sequence"/>
</dbReference>
<name>A0A0N4TQ72_BRUPA</name>
<sequence>MEVRFQHSVHFEIDYKNLSSSRPRSGKYPSVANREKFLEYVKYLLPLISEEFLSHADKTTRWKATELLSHLLSSCVNRMRVALTTDQRVSHCLITRNMLMVVLIEIKSHRPGSCSI</sequence>
<keyword evidence="2" id="KW-1185">Reference proteome</keyword>
<dbReference type="WBParaSite" id="BPAG_0001073001-mRNA-1">
    <property type="protein sequence ID" value="BPAG_0001073001-mRNA-1"/>
    <property type="gene ID" value="BPAG_0001073001"/>
</dbReference>
<gene>
    <name evidence="1" type="ORF">BPAG_LOCUS10692</name>
</gene>
<evidence type="ECO:0000313" key="2">
    <source>
        <dbReference type="Proteomes" id="UP000278627"/>
    </source>
</evidence>
<reference evidence="1 2" key="2">
    <citation type="submission" date="2018-11" db="EMBL/GenBank/DDBJ databases">
        <authorList>
            <consortium name="Pathogen Informatics"/>
        </authorList>
    </citation>
    <scope>NUCLEOTIDE SEQUENCE [LARGE SCALE GENOMIC DNA]</scope>
</reference>
<protein>
    <submittedName>
        <fullName evidence="3">Sec7_N domain-containing protein</fullName>
    </submittedName>
</protein>
<evidence type="ECO:0000313" key="1">
    <source>
        <dbReference type="EMBL" id="VDN91878.1"/>
    </source>
</evidence>